<dbReference type="EMBL" id="CP095071">
    <property type="protein sequence ID" value="UOQ85222.1"/>
    <property type="molecule type" value="Genomic_DNA"/>
</dbReference>
<dbReference type="RefSeq" id="WP_244743925.1">
    <property type="nucleotide sequence ID" value="NZ_CP095071.1"/>
</dbReference>
<dbReference type="Proteomes" id="UP000831537">
    <property type="component" value="Chromosome"/>
</dbReference>
<reference evidence="2 3" key="1">
    <citation type="submission" date="2022-04" db="EMBL/GenBank/DDBJ databases">
        <title>Gracilibacillus sp. isolated from saltern.</title>
        <authorList>
            <person name="Won M."/>
            <person name="Lee C.-M."/>
            <person name="Woen H.-Y."/>
            <person name="Kwon S.-W."/>
        </authorList>
    </citation>
    <scope>NUCLEOTIDE SEQUENCE [LARGE SCALE GENOMIC DNA]</scope>
    <source>
        <strain evidence="2 3">SSPM10-3</strain>
    </source>
</reference>
<evidence type="ECO:0000313" key="2">
    <source>
        <dbReference type="EMBL" id="UOQ85222.1"/>
    </source>
</evidence>
<evidence type="ECO:0000256" key="1">
    <source>
        <dbReference type="SAM" id="MobiDB-lite"/>
    </source>
</evidence>
<organism evidence="2 3">
    <name type="scientific">Gracilibacillus salinarum</name>
    <dbReference type="NCBI Taxonomy" id="2932255"/>
    <lineage>
        <taxon>Bacteria</taxon>
        <taxon>Bacillati</taxon>
        <taxon>Bacillota</taxon>
        <taxon>Bacilli</taxon>
        <taxon>Bacillales</taxon>
        <taxon>Bacillaceae</taxon>
        <taxon>Gracilibacillus</taxon>
    </lineage>
</organism>
<sequence>MNLKSIAKKGAKAWMNMDQGKKDKIKREVSKKVKNKSANKMMKKFFK</sequence>
<evidence type="ECO:0000313" key="3">
    <source>
        <dbReference type="Proteomes" id="UP000831537"/>
    </source>
</evidence>
<accession>A0ABY4GPF7</accession>
<keyword evidence="3" id="KW-1185">Reference proteome</keyword>
<name>A0ABY4GPF7_9BACI</name>
<feature type="compositionally biased region" description="Basic and acidic residues" evidence="1">
    <location>
        <begin position="19"/>
        <end position="31"/>
    </location>
</feature>
<protein>
    <submittedName>
        <fullName evidence="2">Uncharacterized protein</fullName>
    </submittedName>
</protein>
<proteinExistence type="predicted"/>
<gene>
    <name evidence="2" type="ORF">MUN87_21690</name>
</gene>
<feature type="compositionally biased region" description="Basic residues" evidence="1">
    <location>
        <begin position="32"/>
        <end position="47"/>
    </location>
</feature>
<feature type="compositionally biased region" description="Basic residues" evidence="1">
    <location>
        <begin position="1"/>
        <end position="11"/>
    </location>
</feature>
<feature type="region of interest" description="Disordered" evidence="1">
    <location>
        <begin position="1"/>
        <end position="47"/>
    </location>
</feature>